<organism evidence="1 2">
    <name type="scientific">Scortum barcoo</name>
    <name type="common">barcoo grunter</name>
    <dbReference type="NCBI Taxonomy" id="214431"/>
    <lineage>
        <taxon>Eukaryota</taxon>
        <taxon>Metazoa</taxon>
        <taxon>Chordata</taxon>
        <taxon>Craniata</taxon>
        <taxon>Vertebrata</taxon>
        <taxon>Euteleostomi</taxon>
        <taxon>Actinopterygii</taxon>
        <taxon>Neopterygii</taxon>
        <taxon>Teleostei</taxon>
        <taxon>Neoteleostei</taxon>
        <taxon>Acanthomorphata</taxon>
        <taxon>Eupercaria</taxon>
        <taxon>Centrarchiformes</taxon>
        <taxon>Terapontoidei</taxon>
        <taxon>Terapontidae</taxon>
        <taxon>Scortum</taxon>
    </lineage>
</organism>
<dbReference type="EMBL" id="CM041538">
    <property type="protein sequence ID" value="KAI3368877.1"/>
    <property type="molecule type" value="Genomic_DNA"/>
</dbReference>
<sequence length="347" mass="37855">MDEFLVLDVWEKTSTPLQPVETAPGEDHDSSSESSVNSQLSPSNDRGRGSNPTKFDPVFSISQQSTIYQGAVGMGLRALLSPEVGWQDATLPWLVRELFSLNQLGPPASLQSSQCRPHGLTPTLKVSLDEISEVDRDKKMRCGEKAKEEEEEEEKRRAGARCWEVQVTWWAPGPRGGVVFICTPVSRPTLSSPLSSLSAPQVDFKQRVWSWFFGKVQIEPYGREEQGAAISHDRSMVGQRSSKGLLLKSSILAWPYPSALPLWPISPGAPSLPSHLCPHLSNLSGEQAQSGINSHVTGNPHCFDTSGYDKKVYYTAVISITAEQLGLREAQNGGRQAEEIGEGGGGD</sequence>
<protein>
    <submittedName>
        <fullName evidence="1">Uncharacterized protein</fullName>
    </submittedName>
</protein>
<evidence type="ECO:0000313" key="2">
    <source>
        <dbReference type="Proteomes" id="UP000831701"/>
    </source>
</evidence>
<gene>
    <name evidence="1" type="ORF">L3Q82_025858</name>
</gene>
<reference evidence="1" key="1">
    <citation type="submission" date="2022-04" db="EMBL/GenBank/DDBJ databases">
        <title>Jade perch genome.</title>
        <authorList>
            <person name="Chao B."/>
        </authorList>
    </citation>
    <scope>NUCLEOTIDE SEQUENCE</scope>
    <source>
        <strain evidence="1">CB-2022</strain>
    </source>
</reference>
<accession>A0ACB8WLN7</accession>
<comment type="caution">
    <text evidence="1">The sequence shown here is derived from an EMBL/GenBank/DDBJ whole genome shotgun (WGS) entry which is preliminary data.</text>
</comment>
<keyword evidence="2" id="KW-1185">Reference proteome</keyword>
<dbReference type="Proteomes" id="UP000831701">
    <property type="component" value="Chromosome 8"/>
</dbReference>
<proteinExistence type="predicted"/>
<name>A0ACB8WLN7_9TELE</name>
<feature type="non-terminal residue" evidence="1">
    <location>
        <position position="347"/>
    </location>
</feature>
<evidence type="ECO:0000313" key="1">
    <source>
        <dbReference type="EMBL" id="KAI3368877.1"/>
    </source>
</evidence>